<accession>A0A9Q8TXE6</accession>
<keyword evidence="4 5" id="KW-0472">Membrane</keyword>
<evidence type="ECO:0000256" key="3">
    <source>
        <dbReference type="ARBA" id="ARBA00022989"/>
    </source>
</evidence>
<evidence type="ECO:0000256" key="5">
    <source>
        <dbReference type="SAM" id="Phobius"/>
    </source>
</evidence>
<sequence>MKLTFPPVITLGCLIIQVLLFNLLPLTVDLSLLFGFLLLVGSIGCIALAARELFKNETTIIPDGQPEKLVTTGPFSFSRNPIYLGMAGILISSACFMQSLSALVIPVIFLLIIHKTWIPHEEVKLKEKFGKDWEKYAASTSRWLG</sequence>
<name>A0A9Q8TXE6_9GAMM</name>
<proteinExistence type="predicted"/>
<protein>
    <submittedName>
        <fullName evidence="6">Isoprenylcysteine carboxylmethyltransferase family protein</fullName>
    </submittedName>
</protein>
<dbReference type="Gene3D" id="1.20.120.1630">
    <property type="match status" value="1"/>
</dbReference>
<gene>
    <name evidence="6" type="ORF">M9B40_02845</name>
</gene>
<dbReference type="Pfam" id="PF04191">
    <property type="entry name" value="PEMT"/>
    <property type="match status" value="1"/>
</dbReference>
<evidence type="ECO:0000256" key="1">
    <source>
        <dbReference type="ARBA" id="ARBA00004127"/>
    </source>
</evidence>
<keyword evidence="7" id="KW-1185">Reference proteome</keyword>
<dbReference type="EMBL" id="CP097966">
    <property type="protein sequence ID" value="URQ62685.1"/>
    <property type="molecule type" value="Genomic_DNA"/>
</dbReference>
<evidence type="ECO:0000313" key="7">
    <source>
        <dbReference type="Proteomes" id="UP001056381"/>
    </source>
</evidence>
<keyword evidence="3 5" id="KW-1133">Transmembrane helix</keyword>
<dbReference type="Proteomes" id="UP001056381">
    <property type="component" value="Chromosome"/>
</dbReference>
<dbReference type="AlphaFoldDB" id="A0A9Q8TXE6"/>
<dbReference type="PANTHER" id="PTHR12714:SF11">
    <property type="entry name" value="PROTEIN C-TERMINAL S-ISOPRENYLCYSTEINE CARBOXYL O-METHYLTRANSFERASE"/>
    <property type="match status" value="1"/>
</dbReference>
<reference evidence="6" key="1">
    <citation type="submission" date="2022-05" db="EMBL/GenBank/DDBJ databases">
        <title>Single-amplified genomics reveal most streamlined microbe among free-living bacteria.</title>
        <authorList>
            <person name="Roda-Garcia J."/>
            <person name="Haro-Moreno J.M."/>
            <person name="Rodriguez-Valera F."/>
            <person name="Almagro-Moreno S."/>
            <person name="Lopez-Perez M."/>
        </authorList>
    </citation>
    <scope>NUCLEOTIDE SEQUENCE</scope>
    <source>
        <strain evidence="6">TMED112-D2-2</strain>
    </source>
</reference>
<feature type="transmembrane region" description="Helical" evidence="5">
    <location>
        <begin position="31"/>
        <end position="50"/>
    </location>
</feature>
<feature type="transmembrane region" description="Helical" evidence="5">
    <location>
        <begin position="6"/>
        <end position="24"/>
    </location>
</feature>
<evidence type="ECO:0000313" key="6">
    <source>
        <dbReference type="EMBL" id="URQ62685.1"/>
    </source>
</evidence>
<evidence type="ECO:0000256" key="4">
    <source>
        <dbReference type="ARBA" id="ARBA00023136"/>
    </source>
</evidence>
<evidence type="ECO:0000256" key="2">
    <source>
        <dbReference type="ARBA" id="ARBA00022692"/>
    </source>
</evidence>
<keyword evidence="2 5" id="KW-0812">Transmembrane</keyword>
<feature type="transmembrane region" description="Helical" evidence="5">
    <location>
        <begin position="82"/>
        <end position="113"/>
    </location>
</feature>
<dbReference type="PANTHER" id="PTHR12714">
    <property type="entry name" value="PROTEIN-S ISOPRENYLCYSTEINE O-METHYLTRANSFERASE"/>
    <property type="match status" value="1"/>
</dbReference>
<organism evidence="6 7">
    <name type="scientific">SAR86 cluster bacterium</name>
    <dbReference type="NCBI Taxonomy" id="2030880"/>
    <lineage>
        <taxon>Bacteria</taxon>
        <taxon>Pseudomonadati</taxon>
        <taxon>Pseudomonadota</taxon>
        <taxon>Gammaproteobacteria</taxon>
        <taxon>SAR86 cluster</taxon>
    </lineage>
</organism>
<dbReference type="InterPro" id="IPR007318">
    <property type="entry name" value="Phopholipid_MeTrfase"/>
</dbReference>
<dbReference type="GO" id="GO:0012505">
    <property type="term" value="C:endomembrane system"/>
    <property type="evidence" value="ECO:0007669"/>
    <property type="project" value="UniProtKB-SubCell"/>
</dbReference>
<dbReference type="GO" id="GO:0016740">
    <property type="term" value="F:transferase activity"/>
    <property type="evidence" value="ECO:0007669"/>
    <property type="project" value="UniProtKB-ARBA"/>
</dbReference>
<comment type="subcellular location">
    <subcellularLocation>
        <location evidence="1">Endomembrane system</location>
        <topology evidence="1">Multi-pass membrane protein</topology>
    </subcellularLocation>
</comment>